<gene>
    <name evidence="3 4" type="primary">LOC113204052</name>
</gene>
<evidence type="ECO:0000313" key="4">
    <source>
        <dbReference type="RefSeq" id="XP_052132666.1"/>
    </source>
</evidence>
<evidence type="ECO:0000313" key="3">
    <source>
        <dbReference type="RefSeq" id="XP_026274836.2"/>
    </source>
</evidence>
<feature type="compositionally biased region" description="Low complexity" evidence="1">
    <location>
        <begin position="177"/>
        <end position="194"/>
    </location>
</feature>
<accession>A0A6J1S7Z1</accession>
<sequence length="272" mass="29077">MCDCCDPHDGDRDLFVPDVLLEVLALTAARRPRERRDQVAAAAAVPGGLRGGVLYPTPRRLSRPDWGGLPCSGYPGLVRVPVCGDVSCRHLPCYTWHLGAHRPDTLYSRLMQRRGSAAPDQGDDGILRDLLQKPIILECGAEADDAHDGLVQPVQATVTTPGGTVTLYRWPSPDPTASQVAVGPAAAPAASLVDKAARRKADRKRSMTTTSPVPRGRGRAGGRRAGAPGPNKHTAESMRAALVRAITCVDHGEHKMSDKLKRALHGVSRALH</sequence>
<dbReference type="GeneID" id="113204052"/>
<name>A0A6J1S7Z1_FRAOC</name>
<dbReference type="KEGG" id="foc:113204052"/>
<dbReference type="OrthoDB" id="10661954at2759"/>
<dbReference type="RefSeq" id="XP_052132666.1">
    <property type="nucleotide sequence ID" value="XM_052276706.1"/>
</dbReference>
<evidence type="ECO:0000256" key="1">
    <source>
        <dbReference type="SAM" id="MobiDB-lite"/>
    </source>
</evidence>
<dbReference type="Proteomes" id="UP000504606">
    <property type="component" value="Unplaced"/>
</dbReference>
<protein>
    <submittedName>
        <fullName evidence="3 4">Uncharacterized protein LOC113204052</fullName>
    </submittedName>
</protein>
<proteinExistence type="predicted"/>
<organism evidence="2 3">
    <name type="scientific">Frankliniella occidentalis</name>
    <name type="common">Western flower thrips</name>
    <name type="synonym">Euthrips occidentalis</name>
    <dbReference type="NCBI Taxonomy" id="133901"/>
    <lineage>
        <taxon>Eukaryota</taxon>
        <taxon>Metazoa</taxon>
        <taxon>Ecdysozoa</taxon>
        <taxon>Arthropoda</taxon>
        <taxon>Hexapoda</taxon>
        <taxon>Insecta</taxon>
        <taxon>Pterygota</taxon>
        <taxon>Neoptera</taxon>
        <taxon>Paraneoptera</taxon>
        <taxon>Thysanoptera</taxon>
        <taxon>Terebrantia</taxon>
        <taxon>Thripoidea</taxon>
        <taxon>Thripidae</taxon>
        <taxon>Frankliniella</taxon>
    </lineage>
</organism>
<dbReference type="RefSeq" id="XP_026274836.2">
    <property type="nucleotide sequence ID" value="XM_026419051.2"/>
</dbReference>
<keyword evidence="2" id="KW-1185">Reference proteome</keyword>
<reference evidence="3 4" key="1">
    <citation type="submission" date="2025-04" db="UniProtKB">
        <authorList>
            <consortium name="RefSeq"/>
        </authorList>
    </citation>
    <scope>IDENTIFICATION</scope>
    <source>
        <tissue evidence="3 4">Whole organism</tissue>
    </source>
</reference>
<feature type="region of interest" description="Disordered" evidence="1">
    <location>
        <begin position="175"/>
        <end position="236"/>
    </location>
</feature>
<evidence type="ECO:0000313" key="2">
    <source>
        <dbReference type="Proteomes" id="UP000504606"/>
    </source>
</evidence>
<dbReference type="AlphaFoldDB" id="A0A6J1S7Z1"/>